<comment type="similarity">
    <text evidence="2 9">Belongs to the CTP synthase family.</text>
</comment>
<sequence>MPRCEKQINFREIPKMKYVIVSGGVISGVGKGIVGSSIGALLKSRGHIVTHIKIDPYLNYNARMLAPCEHGEVYVLEDGHECDMDFGNYERFNMLKLSIINSISGGRLFHDIIKREQEGHLLGKTLQVNPHVIDDVIRRIKVVGETPVESFEDGHTSIPDVVVIELGGTVGEYESSIYTDALAKLQHDVGKNNCAFVSVDYLTELESGEQKTKSIQMGCRNFRAFGLTHDIIICRGTRAPTEDTRRKISKNCWVPLPNVIGLPNLESVYSVPRFLEEQGLVDSLYKTLGLCDRKLDRRMLETFERLTVRHKDSVRIGIVGKYGPEFDSYTSLVHGLKFSGASIGVNVEIEWVNAEEYCESDLSKCDGIIIPGGFGARGVSGKIEAIRYARENGIPLLGICLGYQLCVIEMCRNVLGMKDAFSEEFQPDGKDLVVRFISDENGVVDKRLRVGGSQVKLMDGLVKRLYGGKETIRERHRHRFEVVWEKVQDLRAHGLKFVGFSNDGKATKIFELSTHRYFVGVQFHPEFIARPNQPHPLITGLISASCQGSK</sequence>
<dbReference type="InterPro" id="IPR027417">
    <property type="entry name" value="P-loop_NTPase"/>
</dbReference>
<comment type="function">
    <text evidence="9">Catalyzes the ATP-dependent amination of UTP to CTP with either L-glutamine or ammonia as the source of nitrogen.</text>
</comment>
<dbReference type="NCBIfam" id="NF003792">
    <property type="entry name" value="PRK05380.1"/>
    <property type="match status" value="1"/>
</dbReference>
<proteinExistence type="inferred from homology"/>
<protein>
    <recommendedName>
        <fullName evidence="9">CTP synthase</fullName>
        <ecNumber evidence="9">6.3.4.2</ecNumber>
    </recommendedName>
    <alternativeName>
        <fullName evidence="9">UTP--ammonia ligase</fullName>
    </alternativeName>
</protein>
<evidence type="ECO:0000256" key="3">
    <source>
        <dbReference type="ARBA" id="ARBA00022598"/>
    </source>
</evidence>
<dbReference type="SUPFAM" id="SSF52317">
    <property type="entry name" value="Class I glutamine amidotransferase-like"/>
    <property type="match status" value="1"/>
</dbReference>
<dbReference type="Gene3D" id="3.40.50.300">
    <property type="entry name" value="P-loop containing nucleotide triphosphate hydrolases"/>
    <property type="match status" value="1"/>
</dbReference>
<comment type="catalytic activity">
    <reaction evidence="8 9">
        <text>UTP + L-glutamine + ATP + H2O = CTP + L-glutamate + ADP + phosphate + 2 H(+)</text>
        <dbReference type="Rhea" id="RHEA:26426"/>
        <dbReference type="ChEBI" id="CHEBI:15377"/>
        <dbReference type="ChEBI" id="CHEBI:15378"/>
        <dbReference type="ChEBI" id="CHEBI:29985"/>
        <dbReference type="ChEBI" id="CHEBI:30616"/>
        <dbReference type="ChEBI" id="CHEBI:37563"/>
        <dbReference type="ChEBI" id="CHEBI:43474"/>
        <dbReference type="ChEBI" id="CHEBI:46398"/>
        <dbReference type="ChEBI" id="CHEBI:58359"/>
        <dbReference type="ChEBI" id="CHEBI:456216"/>
        <dbReference type="EC" id="6.3.4.2"/>
    </reaction>
</comment>
<evidence type="ECO:0000256" key="5">
    <source>
        <dbReference type="ARBA" id="ARBA00022840"/>
    </source>
</evidence>
<keyword evidence="13" id="KW-1185">Reference proteome</keyword>
<evidence type="ECO:0000313" key="13">
    <source>
        <dbReference type="Proteomes" id="UP000010094"/>
    </source>
</evidence>
<dbReference type="CDD" id="cd01746">
    <property type="entry name" value="GATase1_CTP_Synthase"/>
    <property type="match status" value="1"/>
</dbReference>
<dbReference type="GeneID" id="20564632"/>
<dbReference type="Pfam" id="PF00117">
    <property type="entry name" value="GATase"/>
    <property type="match status" value="1"/>
</dbReference>
<dbReference type="InterPro" id="IPR004468">
    <property type="entry name" value="CTP_synthase"/>
</dbReference>
<organism evidence="12 13">
    <name type="scientific">Encephalitozoon romaleae (strain SJ-2008)</name>
    <name type="common">Microsporidian parasite</name>
    <dbReference type="NCBI Taxonomy" id="1178016"/>
    <lineage>
        <taxon>Eukaryota</taxon>
        <taxon>Fungi</taxon>
        <taxon>Fungi incertae sedis</taxon>
        <taxon>Microsporidia</taxon>
        <taxon>Unikaryonidae</taxon>
        <taxon>Encephalitozoon</taxon>
    </lineage>
</organism>
<dbReference type="SUPFAM" id="SSF52540">
    <property type="entry name" value="P-loop containing nucleoside triphosphate hydrolases"/>
    <property type="match status" value="1"/>
</dbReference>
<gene>
    <name evidence="12" type="ordered locus">EROM_110330</name>
</gene>
<dbReference type="OrthoDB" id="1739076at2759"/>
<dbReference type="HOGENOM" id="CLU_011675_5_0_1"/>
<evidence type="ECO:0000259" key="11">
    <source>
        <dbReference type="Pfam" id="PF06418"/>
    </source>
</evidence>
<name>I7AGU4_ENCRO</name>
<feature type="domain" description="Glutamine amidotransferase" evidence="10">
    <location>
        <begin position="327"/>
        <end position="542"/>
    </location>
</feature>
<dbReference type="KEGG" id="ero:EROM_110330"/>
<dbReference type="InterPro" id="IPR017456">
    <property type="entry name" value="CTP_synthase_N"/>
</dbReference>
<evidence type="ECO:0000256" key="4">
    <source>
        <dbReference type="ARBA" id="ARBA00022741"/>
    </source>
</evidence>
<dbReference type="Pfam" id="PF06418">
    <property type="entry name" value="CTP_synth_N"/>
    <property type="match status" value="1"/>
</dbReference>
<dbReference type="InterPro" id="IPR029062">
    <property type="entry name" value="Class_I_gatase-like"/>
</dbReference>
<dbReference type="PROSITE" id="PS51273">
    <property type="entry name" value="GATASE_TYPE_1"/>
    <property type="match status" value="1"/>
</dbReference>
<keyword evidence="5 9" id="KW-0067">ATP-binding</keyword>
<keyword evidence="7 9" id="KW-0665">Pyrimidine biosynthesis</keyword>
<evidence type="ECO:0000256" key="1">
    <source>
        <dbReference type="ARBA" id="ARBA00005171"/>
    </source>
</evidence>
<feature type="domain" description="CTP synthase N-terminal" evidence="11">
    <location>
        <begin position="17"/>
        <end position="290"/>
    </location>
</feature>
<dbReference type="EMBL" id="CP003530">
    <property type="protein sequence ID" value="AFN84015.1"/>
    <property type="molecule type" value="Genomic_DNA"/>
</dbReference>
<dbReference type="Gene3D" id="3.40.50.880">
    <property type="match status" value="1"/>
</dbReference>
<keyword evidence="3 9" id="KW-0436">Ligase</keyword>
<dbReference type="NCBIfam" id="TIGR00337">
    <property type="entry name" value="PyrG"/>
    <property type="match status" value="1"/>
</dbReference>
<dbReference type="UniPathway" id="UPA00159">
    <property type="reaction ID" value="UER00277"/>
</dbReference>
<evidence type="ECO:0000256" key="9">
    <source>
        <dbReference type="RuleBase" id="RU810713"/>
    </source>
</evidence>
<dbReference type="InterPro" id="IPR033828">
    <property type="entry name" value="GATase1_CTP_Synthase"/>
</dbReference>
<dbReference type="PANTHER" id="PTHR11550">
    <property type="entry name" value="CTP SYNTHASE"/>
    <property type="match status" value="1"/>
</dbReference>
<dbReference type="PANTHER" id="PTHR11550:SF0">
    <property type="entry name" value="CTP SYNTHASE-RELATED"/>
    <property type="match status" value="1"/>
</dbReference>
<dbReference type="InterPro" id="IPR017926">
    <property type="entry name" value="GATASE"/>
</dbReference>
<dbReference type="AlphaFoldDB" id="I7AGU4"/>
<dbReference type="GO" id="GO:0005524">
    <property type="term" value="F:ATP binding"/>
    <property type="evidence" value="ECO:0007669"/>
    <property type="project" value="UniProtKB-KW"/>
</dbReference>
<keyword evidence="4 9" id="KW-0547">Nucleotide-binding</keyword>
<reference evidence="12 13" key="1">
    <citation type="journal article" date="2012" name="Proc. Natl. Acad. Sci. U.S.A.">
        <title>Gain and loss of multiple functionally related, horizontally transferred genes in the reduced genomes of two microsporidian parasites.</title>
        <authorList>
            <person name="Pombert J.-F."/>
            <person name="Selman M."/>
            <person name="Burki F."/>
            <person name="Bardell F.T."/>
            <person name="Farinelli L."/>
            <person name="Solter L.F."/>
            <person name="Whitman D.W."/>
            <person name="Weiss L.M."/>
            <person name="Corradi N."/>
            <person name="Keeling P.J."/>
        </authorList>
    </citation>
    <scope>NUCLEOTIDE SEQUENCE [LARGE SCALE GENOMIC DNA]</scope>
    <source>
        <strain evidence="12 13">SJ-2008</strain>
    </source>
</reference>
<dbReference type="GO" id="GO:0042802">
    <property type="term" value="F:identical protein binding"/>
    <property type="evidence" value="ECO:0007669"/>
    <property type="project" value="TreeGrafter"/>
</dbReference>
<dbReference type="GO" id="GO:0019856">
    <property type="term" value="P:pyrimidine nucleobase biosynthetic process"/>
    <property type="evidence" value="ECO:0007669"/>
    <property type="project" value="TreeGrafter"/>
</dbReference>
<evidence type="ECO:0000256" key="2">
    <source>
        <dbReference type="ARBA" id="ARBA00007533"/>
    </source>
</evidence>
<evidence type="ECO:0000256" key="7">
    <source>
        <dbReference type="ARBA" id="ARBA00022975"/>
    </source>
</evidence>
<dbReference type="GO" id="GO:0003883">
    <property type="term" value="F:CTP synthase activity"/>
    <property type="evidence" value="ECO:0007669"/>
    <property type="project" value="UniProtKB-UniRule"/>
</dbReference>
<dbReference type="GO" id="GO:0044210">
    <property type="term" value="P:'de novo' CTP biosynthetic process"/>
    <property type="evidence" value="ECO:0007669"/>
    <property type="project" value="UniProtKB-UniRule"/>
</dbReference>
<comment type="pathway">
    <text evidence="1 9">Pyrimidine metabolism; CTP biosynthesis via de novo pathway; CTP from UDP: step 2/2.</text>
</comment>
<evidence type="ECO:0000256" key="8">
    <source>
        <dbReference type="ARBA" id="ARBA00047781"/>
    </source>
</evidence>
<dbReference type="EC" id="6.3.4.2" evidence="9"/>
<dbReference type="Proteomes" id="UP000010094">
    <property type="component" value="Chromosome XI"/>
</dbReference>
<dbReference type="VEuPathDB" id="MicrosporidiaDB:EROM_110330"/>
<evidence type="ECO:0000313" key="12">
    <source>
        <dbReference type="EMBL" id="AFN84015.1"/>
    </source>
</evidence>
<dbReference type="RefSeq" id="XP_009265512.1">
    <property type="nucleotide sequence ID" value="XM_009267237.1"/>
</dbReference>
<keyword evidence="6 9" id="KW-0315">Glutamine amidotransferase</keyword>
<evidence type="ECO:0000259" key="10">
    <source>
        <dbReference type="Pfam" id="PF00117"/>
    </source>
</evidence>
<evidence type="ECO:0000256" key="6">
    <source>
        <dbReference type="ARBA" id="ARBA00022962"/>
    </source>
</evidence>
<accession>I7AGU4</accession>